<evidence type="ECO:0000256" key="1">
    <source>
        <dbReference type="SAM" id="SignalP"/>
    </source>
</evidence>
<evidence type="ECO:0000313" key="3">
    <source>
        <dbReference type="Proteomes" id="UP000185003"/>
    </source>
</evidence>
<dbReference type="STRING" id="536979.SAMN04488055_1712"/>
<sequence length="537" mass="60909">MKKMLFFLGLTLCHAITFAQFKTIAEGPVFVEPEDGFARILQLKNGNTMFVVISLKSGLDIKIYDAKHKQKTARHLGPKFGKLKSGQIEAIFESNGNAVFLISEMDNKTPVLYRLIVDGVSGTLKKEETIAELLPLSMKHGYAMAFGKVPPPSFYVKKDPLTDNYAVALFNSFESDRNKRIEVIMFGPDHNELSRAYYKSPEDKYKYMKYIDMAIIDAQTVDILAYAYNTRTSGGDENTLVLAELKKGAGEVGLYELEFARNLEIDRGVVKYNPITKQLIMLAFVAESDKRNAKYFTSLVLIDPARKKVDAVNAVYPHKANEKSQELFGRRNEFEGKPQNFFINPDGTFSVVYEELEIITRQYSTAVGGGYASSNTELKHIAVSTFDLKGKEINCYFIPKEHFLMQMDPRTFYHAHREGTAARLAAGDQFKSFAYVNGKDKIYVLFNDVEENEKRALKGKLTNIKGVSECDGFYYTLEGNNTLPPREFLFGKPEKDRDHNLVLFAVSDYDQEKNVYVTLKLSVEGNRKGVRLVWMEP</sequence>
<keyword evidence="3" id="KW-1185">Reference proteome</keyword>
<dbReference type="OrthoDB" id="611612at2"/>
<reference evidence="2 3" key="1">
    <citation type="submission" date="2016-11" db="EMBL/GenBank/DDBJ databases">
        <authorList>
            <person name="Jaros S."/>
            <person name="Januszkiewicz K."/>
            <person name="Wedrychowicz H."/>
        </authorList>
    </citation>
    <scope>NUCLEOTIDE SEQUENCE [LARGE SCALE GENOMIC DNA]</scope>
    <source>
        <strain evidence="2 3">DSM 24787</strain>
    </source>
</reference>
<feature type="signal peptide" evidence="1">
    <location>
        <begin position="1"/>
        <end position="19"/>
    </location>
</feature>
<dbReference type="EMBL" id="FSRA01000001">
    <property type="protein sequence ID" value="SIN84212.1"/>
    <property type="molecule type" value="Genomic_DNA"/>
</dbReference>
<organism evidence="2 3">
    <name type="scientific">Chitinophaga niabensis</name>
    <dbReference type="NCBI Taxonomy" id="536979"/>
    <lineage>
        <taxon>Bacteria</taxon>
        <taxon>Pseudomonadati</taxon>
        <taxon>Bacteroidota</taxon>
        <taxon>Chitinophagia</taxon>
        <taxon>Chitinophagales</taxon>
        <taxon>Chitinophagaceae</taxon>
        <taxon>Chitinophaga</taxon>
    </lineage>
</organism>
<feature type="chain" id="PRO_5012794350" evidence="1">
    <location>
        <begin position="20"/>
        <end position="537"/>
    </location>
</feature>
<dbReference type="Proteomes" id="UP000185003">
    <property type="component" value="Unassembled WGS sequence"/>
</dbReference>
<accession>A0A1N6EMC2</accession>
<dbReference type="AlphaFoldDB" id="A0A1N6EMC2"/>
<evidence type="ECO:0000313" key="2">
    <source>
        <dbReference type="EMBL" id="SIN84212.1"/>
    </source>
</evidence>
<keyword evidence="1" id="KW-0732">Signal</keyword>
<dbReference type="RefSeq" id="WP_143197389.1">
    <property type="nucleotide sequence ID" value="NZ_FSRA01000001.1"/>
</dbReference>
<protein>
    <submittedName>
        <fullName evidence="2">Uncharacterized protein</fullName>
    </submittedName>
</protein>
<proteinExistence type="predicted"/>
<name>A0A1N6EMC2_9BACT</name>
<gene>
    <name evidence="2" type="ORF">SAMN04488055_1712</name>
</gene>